<dbReference type="AlphaFoldDB" id="A0AAE1HRB5"/>
<reference evidence="2" key="1">
    <citation type="submission" date="2021-07" db="EMBL/GenBank/DDBJ databases">
        <authorList>
            <person name="Catto M.A."/>
            <person name="Jacobson A."/>
            <person name="Kennedy G."/>
            <person name="Labadie P."/>
            <person name="Hunt B.G."/>
            <person name="Srinivasan R."/>
        </authorList>
    </citation>
    <scope>NUCLEOTIDE SEQUENCE</scope>
    <source>
        <strain evidence="2">PL_HMW_Pooled</strain>
        <tissue evidence="2">Head</tissue>
    </source>
</reference>
<reference evidence="2" key="2">
    <citation type="journal article" date="2023" name="BMC Genomics">
        <title>Pest status, molecular evolution, and epigenetic factors derived from the genome assembly of Frankliniella fusca, a thysanopteran phytovirus vector.</title>
        <authorList>
            <person name="Catto M.A."/>
            <person name="Labadie P.E."/>
            <person name="Jacobson A.L."/>
            <person name="Kennedy G.G."/>
            <person name="Srinivasan R."/>
            <person name="Hunt B.G."/>
        </authorList>
    </citation>
    <scope>NUCLEOTIDE SEQUENCE</scope>
    <source>
        <strain evidence="2">PL_HMW_Pooled</strain>
    </source>
</reference>
<protein>
    <submittedName>
        <fullName evidence="2">Pinene synthase, chloroplastic</fullName>
    </submittedName>
</protein>
<proteinExistence type="predicted"/>
<evidence type="ECO:0000313" key="3">
    <source>
        <dbReference type="Proteomes" id="UP001219518"/>
    </source>
</evidence>
<keyword evidence="3" id="KW-1185">Reference proteome</keyword>
<evidence type="ECO:0000256" key="1">
    <source>
        <dbReference type="SAM" id="MobiDB-lite"/>
    </source>
</evidence>
<sequence length="192" mass="21161">MQNAQTSCRPCPMQNMDEASQSSWHSEEDARPHLCLFMPFCGMSRSNKGKPHILLHFKFLPNVRDTEVIVSAVQQERGNSFEADDPAAPTTSVSSCNAVDFDSPGFVSEAATRHTPRDLEEVVHSLEPFNVVPVVVDKCAILSKGAEGPPPEENKAEVSIPLAYLGQKLHMAMTAKSFCSDSSEIMQLVHYR</sequence>
<dbReference type="Proteomes" id="UP001219518">
    <property type="component" value="Unassembled WGS sequence"/>
</dbReference>
<gene>
    <name evidence="2" type="ORF">KUF71_014261</name>
</gene>
<name>A0AAE1HRB5_9NEOP</name>
<dbReference type="EMBL" id="JAHWGI010001242">
    <property type="protein sequence ID" value="KAK3926012.1"/>
    <property type="molecule type" value="Genomic_DNA"/>
</dbReference>
<comment type="caution">
    <text evidence="2">The sequence shown here is derived from an EMBL/GenBank/DDBJ whole genome shotgun (WGS) entry which is preliminary data.</text>
</comment>
<evidence type="ECO:0000313" key="2">
    <source>
        <dbReference type="EMBL" id="KAK3926012.1"/>
    </source>
</evidence>
<organism evidence="2 3">
    <name type="scientific">Frankliniella fusca</name>
    <dbReference type="NCBI Taxonomy" id="407009"/>
    <lineage>
        <taxon>Eukaryota</taxon>
        <taxon>Metazoa</taxon>
        <taxon>Ecdysozoa</taxon>
        <taxon>Arthropoda</taxon>
        <taxon>Hexapoda</taxon>
        <taxon>Insecta</taxon>
        <taxon>Pterygota</taxon>
        <taxon>Neoptera</taxon>
        <taxon>Paraneoptera</taxon>
        <taxon>Thysanoptera</taxon>
        <taxon>Terebrantia</taxon>
        <taxon>Thripoidea</taxon>
        <taxon>Thripidae</taxon>
        <taxon>Frankliniella</taxon>
    </lineage>
</organism>
<accession>A0AAE1HRB5</accession>
<feature type="region of interest" description="Disordered" evidence="1">
    <location>
        <begin position="1"/>
        <end position="25"/>
    </location>
</feature>